<evidence type="ECO:0000313" key="3">
    <source>
        <dbReference type="EMBL" id="AWU96164.1"/>
    </source>
</evidence>
<reference evidence="3 4" key="1">
    <citation type="submission" date="2018-06" db="EMBL/GenBank/DDBJ databases">
        <title>Complete genome sequencing of Azospirillum sp. M2T2B2.</title>
        <authorList>
            <person name="Heo J."/>
            <person name="Kim S.-J."/>
            <person name="Kwon S.-W."/>
            <person name="Anandham R."/>
        </authorList>
    </citation>
    <scope>NUCLEOTIDE SEQUENCE [LARGE SCALE GENOMIC DNA]</scope>
    <source>
        <strain evidence="3 4">M2T2B2</strain>
        <plasmid evidence="3 4">unnamed7</plasmid>
    </source>
</reference>
<dbReference type="CDD" id="cd13589">
    <property type="entry name" value="PBP2_polyamine_RpCGA009"/>
    <property type="match status" value="1"/>
</dbReference>
<protein>
    <submittedName>
        <fullName evidence="3">ABC transporter substrate-binding protein</fullName>
    </submittedName>
</protein>
<dbReference type="RefSeq" id="WP_111068912.1">
    <property type="nucleotide sequence ID" value="NZ_CP029831.1"/>
</dbReference>
<evidence type="ECO:0000256" key="2">
    <source>
        <dbReference type="SAM" id="SignalP"/>
    </source>
</evidence>
<keyword evidence="4" id="KW-1185">Reference proteome</keyword>
<proteinExistence type="predicted"/>
<dbReference type="OrthoDB" id="9815444at2"/>
<keyword evidence="3" id="KW-0614">Plasmid</keyword>
<dbReference type="AlphaFoldDB" id="A0A2U9S9K0"/>
<name>A0A2U9S9K0_9PROT</name>
<dbReference type="PANTHER" id="PTHR30222">
    <property type="entry name" value="SPERMIDINE/PUTRESCINE-BINDING PERIPLASMIC PROTEIN"/>
    <property type="match status" value="1"/>
</dbReference>
<dbReference type="InterPro" id="IPR006059">
    <property type="entry name" value="SBP"/>
</dbReference>
<feature type="signal peptide" evidence="2">
    <location>
        <begin position="1"/>
        <end position="21"/>
    </location>
</feature>
<dbReference type="Proteomes" id="UP000249605">
    <property type="component" value="Plasmid unnamed7"/>
</dbReference>
<sequence length="348" mass="37814">MSKIKVALGFAATFTALTALASAASARDLTVVSWGGAYQEVQKKVYFEPFKATGTPMNDESWDGGVGVLRAKVQGGASTWDVVQVESEELALGCDEGLYEKLNYSKIGGEEAYLPATVNACGVGAIVYDFVLGYDKDKLKEAPKSWADFFDTQKFPGKRGLRQGAKTTLEIALMADGVAPADVYKVLGTEAGIERAFKKLDTIKNDIVWWKAGAQPPQLLASGEVAMTSVYNGRIDAANKNEKKNFGMVWNGALYTIDSWVILKGSPNQEAAYKFLNFVGKAENQAKLSEGIAYGTSNKNAPSLLSKAVLTDLPTAPDNMKNAIEINTDFWLENIDRLTERFNKWAAK</sequence>
<dbReference type="SUPFAM" id="SSF53850">
    <property type="entry name" value="Periplasmic binding protein-like II"/>
    <property type="match status" value="1"/>
</dbReference>
<evidence type="ECO:0000313" key="4">
    <source>
        <dbReference type="Proteomes" id="UP000249605"/>
    </source>
</evidence>
<dbReference type="Pfam" id="PF13416">
    <property type="entry name" value="SBP_bac_8"/>
    <property type="match status" value="1"/>
</dbReference>
<keyword evidence="1 2" id="KW-0732">Signal</keyword>
<organism evidence="3 4">
    <name type="scientific">Azospirillum ramasamyi</name>
    <dbReference type="NCBI Taxonomy" id="682998"/>
    <lineage>
        <taxon>Bacteria</taxon>
        <taxon>Pseudomonadati</taxon>
        <taxon>Pseudomonadota</taxon>
        <taxon>Alphaproteobacteria</taxon>
        <taxon>Rhodospirillales</taxon>
        <taxon>Azospirillaceae</taxon>
        <taxon>Azospirillum</taxon>
    </lineage>
</organism>
<feature type="chain" id="PRO_5016111817" evidence="2">
    <location>
        <begin position="22"/>
        <end position="348"/>
    </location>
</feature>
<dbReference type="PANTHER" id="PTHR30222:SF2">
    <property type="entry name" value="ABC TRANSPORTER SUBSTRATE-BINDING PROTEIN"/>
    <property type="match status" value="1"/>
</dbReference>
<dbReference type="EMBL" id="CP029831">
    <property type="protein sequence ID" value="AWU96164.1"/>
    <property type="molecule type" value="Genomic_DNA"/>
</dbReference>
<dbReference type="Gene3D" id="3.40.190.10">
    <property type="entry name" value="Periplasmic binding protein-like II"/>
    <property type="match status" value="2"/>
</dbReference>
<evidence type="ECO:0000256" key="1">
    <source>
        <dbReference type="ARBA" id="ARBA00022729"/>
    </source>
</evidence>
<dbReference type="KEGG" id="azm:DM194_17805"/>
<geneLocation type="plasmid" evidence="3 4">
    <name>unnamed7</name>
</geneLocation>
<accession>A0A2U9S9K0</accession>
<gene>
    <name evidence="3" type="ORF">DM194_17805</name>
</gene>